<evidence type="ECO:0000256" key="4">
    <source>
        <dbReference type="ARBA" id="ARBA00022692"/>
    </source>
</evidence>
<dbReference type="SUPFAM" id="SSF49464">
    <property type="entry name" value="Carboxypeptidase regulatory domain-like"/>
    <property type="match status" value="1"/>
</dbReference>
<dbReference type="InterPro" id="IPR012910">
    <property type="entry name" value="Plug_dom"/>
</dbReference>
<proteinExistence type="inferred from homology"/>
<evidence type="ECO:0000256" key="9">
    <source>
        <dbReference type="ARBA" id="ARBA00023237"/>
    </source>
</evidence>
<dbReference type="InterPro" id="IPR037066">
    <property type="entry name" value="Plug_dom_sf"/>
</dbReference>
<organism evidence="15 16">
    <name type="scientific">Muriicola jejuensis</name>
    <dbReference type="NCBI Taxonomy" id="504488"/>
    <lineage>
        <taxon>Bacteria</taxon>
        <taxon>Pseudomonadati</taxon>
        <taxon>Bacteroidota</taxon>
        <taxon>Flavobacteriia</taxon>
        <taxon>Flavobacteriales</taxon>
        <taxon>Flavobacteriaceae</taxon>
        <taxon>Muriicola</taxon>
    </lineage>
</organism>
<evidence type="ECO:0000256" key="8">
    <source>
        <dbReference type="ARBA" id="ARBA00023170"/>
    </source>
</evidence>
<evidence type="ECO:0000256" key="12">
    <source>
        <dbReference type="SAM" id="SignalP"/>
    </source>
</evidence>
<keyword evidence="4 10" id="KW-0812">Transmembrane</keyword>
<keyword evidence="2 10" id="KW-0813">Transport</keyword>
<comment type="caution">
    <text evidence="15">The sequence shown here is derived from an EMBL/GenBank/DDBJ whole genome shotgun (WGS) entry which is preliminary data.</text>
</comment>
<name>A0A6P0UJW2_9FLAO</name>
<evidence type="ECO:0000256" key="1">
    <source>
        <dbReference type="ARBA" id="ARBA00004571"/>
    </source>
</evidence>
<dbReference type="GO" id="GO:0015344">
    <property type="term" value="F:siderophore uptake transmembrane transporter activity"/>
    <property type="evidence" value="ECO:0007669"/>
    <property type="project" value="TreeGrafter"/>
</dbReference>
<dbReference type="InterPro" id="IPR036942">
    <property type="entry name" value="Beta-barrel_TonB_sf"/>
</dbReference>
<dbReference type="Gene3D" id="2.40.170.20">
    <property type="entry name" value="TonB-dependent receptor, beta-barrel domain"/>
    <property type="match status" value="1"/>
</dbReference>
<dbReference type="SUPFAM" id="SSF56935">
    <property type="entry name" value="Porins"/>
    <property type="match status" value="1"/>
</dbReference>
<dbReference type="InterPro" id="IPR008969">
    <property type="entry name" value="CarboxyPept-like_regulatory"/>
</dbReference>
<evidence type="ECO:0000256" key="10">
    <source>
        <dbReference type="PROSITE-ProRule" id="PRU01360"/>
    </source>
</evidence>
<accession>A0A6P0UJW2</accession>
<evidence type="ECO:0000259" key="13">
    <source>
        <dbReference type="Pfam" id="PF00593"/>
    </source>
</evidence>
<feature type="domain" description="TonB-dependent receptor-like beta-barrel" evidence="13">
    <location>
        <begin position="469"/>
        <end position="926"/>
    </location>
</feature>
<evidence type="ECO:0000313" key="16">
    <source>
        <dbReference type="Proteomes" id="UP000468443"/>
    </source>
</evidence>
<keyword evidence="3 10" id="KW-1134">Transmembrane beta strand</keyword>
<dbReference type="AlphaFoldDB" id="A0A6P0UJW2"/>
<evidence type="ECO:0000256" key="3">
    <source>
        <dbReference type="ARBA" id="ARBA00022452"/>
    </source>
</evidence>
<comment type="subcellular location">
    <subcellularLocation>
        <location evidence="1 10">Cell outer membrane</location>
        <topology evidence="1 10">Multi-pass membrane protein</topology>
    </subcellularLocation>
</comment>
<dbReference type="GO" id="GO:0044718">
    <property type="term" value="P:siderophore transmembrane transport"/>
    <property type="evidence" value="ECO:0007669"/>
    <property type="project" value="TreeGrafter"/>
</dbReference>
<dbReference type="RefSeq" id="WP_163692664.1">
    <property type="nucleotide sequence ID" value="NZ_FXTW01000002.1"/>
</dbReference>
<comment type="similarity">
    <text evidence="10 11">Belongs to the TonB-dependent receptor family.</text>
</comment>
<dbReference type="GO" id="GO:0009279">
    <property type="term" value="C:cell outer membrane"/>
    <property type="evidence" value="ECO:0007669"/>
    <property type="project" value="UniProtKB-SubCell"/>
</dbReference>
<dbReference type="PANTHER" id="PTHR30069">
    <property type="entry name" value="TONB-DEPENDENT OUTER MEMBRANE RECEPTOR"/>
    <property type="match status" value="1"/>
</dbReference>
<dbReference type="PROSITE" id="PS52016">
    <property type="entry name" value="TONB_DEPENDENT_REC_3"/>
    <property type="match status" value="1"/>
</dbReference>
<keyword evidence="7 10" id="KW-0472">Membrane</keyword>
<feature type="domain" description="TonB-dependent receptor plug" evidence="14">
    <location>
        <begin position="116"/>
        <end position="239"/>
    </location>
</feature>
<keyword evidence="5 12" id="KW-0732">Signal</keyword>
<evidence type="ECO:0000256" key="5">
    <source>
        <dbReference type="ARBA" id="ARBA00022729"/>
    </source>
</evidence>
<feature type="signal peptide" evidence="12">
    <location>
        <begin position="1"/>
        <end position="22"/>
    </location>
</feature>
<dbReference type="InterPro" id="IPR023996">
    <property type="entry name" value="TonB-dep_OMP_SusC/RagA"/>
</dbReference>
<keyword evidence="9 10" id="KW-0998">Cell outer membrane</keyword>
<sequence>MRTNLNGILTLLLAFVVHLTFAQEKTITGTVTDQDGLPLPGVNIVVEGTTTGTQTDFDGNYSIRGSAGQTLLFTYIGQRNVRVTIGASNSINVQMQEDAQALEEVVVTAQGIKKEKQALGYAVSEVSDELLEQRAEGDVGRILTGKASGVNIQNQSGLSGSGTSIIIRGLSTFSGSNQPLFIVDGVPFDSSTNEQGDFADGNTGSSRFLDLDPNNIESVNVLKGLAAATLYGTAGRNGVILITTKNGAVSTGQAKKNEITVSSSIFVNEIASLPDYQDQYGNGFDQAFGWFFSNWGPSFDRDGVAGWGTQAAIDANGTLAHPYSTSTAAIRAAFPEFAGARYPWKPYDSVEKFFKQGIVQTNSVNVNGSSKDGDVSYNMNFGLLDDQGFTPGNNLRRYTIGMGGRAILTNKFTVSGTLNFSNTDYRTPPVAASDASGAVGTGSSIFGDVFYTPRSVDIQGLPFESPVDGSSVYYRQNNSIQHPLWTVKNSKNSQVTNRVFGNMTAIYDINDNLNLTYRFGLDVYSENNVNSQNKGGVGGSVAVQSGILQTWNNTNTILDHNLILSGQYEISEKVGFSFNAGATTRREVFDQNGVASSGQQVFGVLRHFNFALQDEIQFFRERNIAGLYGQLDFDYDRMVYLTLAGRNDWVSNLAQDNRSIFYPSASLSLIPTKFIPGLQSENGVNYLKLRAGYGTSANFPTGYPVASNLVLDTQSFQDDAGNDVVTNVSANLLGNPNLKPELLEEWEFGIEARLFGSRLTLDASYYTRNTQDLIISRPLDPSTGYTNTQTNVGEIKSDGLEIDATLAIFQSSEEGGLKWTLNGNWFTNESEVIDLGLDTDIVVYSGFSNLGNAAQAGSPLGIIVGSRIQRDDAGNYVVNSAGDYVIEQGLFEIGDPNPEWVLNVGNNFSYKNFNFSFLLGYTHGGDIFSTTTSVLLGRGLSTDTIDRLGTFILPGVQSDGSPNTVQINNSTFYFNNILYGPDELRVYDASVVRLQEVSLGYSVPSKFLDKTPFGSLTFSLSGFNLWYEAINIPKGTNFDPNVAGVGIGNGRGFDWLNGPSSRRYGLSVKASF</sequence>
<protein>
    <submittedName>
        <fullName evidence="15">SusC/RagA family TonB-linked outer membrane protein</fullName>
    </submittedName>
</protein>
<keyword evidence="16" id="KW-1185">Reference proteome</keyword>
<keyword evidence="6 11" id="KW-0798">TonB box</keyword>
<dbReference type="NCBIfam" id="TIGR04056">
    <property type="entry name" value="OMP_RagA_SusC"/>
    <property type="match status" value="1"/>
</dbReference>
<dbReference type="Pfam" id="PF00593">
    <property type="entry name" value="TonB_dep_Rec_b-barrel"/>
    <property type="match status" value="1"/>
</dbReference>
<dbReference type="EMBL" id="JAABOP010000002">
    <property type="protein sequence ID" value="NER10506.1"/>
    <property type="molecule type" value="Genomic_DNA"/>
</dbReference>
<gene>
    <name evidence="15" type="ORF">GWK09_08260</name>
</gene>
<dbReference type="Proteomes" id="UP000468443">
    <property type="component" value="Unassembled WGS sequence"/>
</dbReference>
<evidence type="ECO:0000256" key="11">
    <source>
        <dbReference type="RuleBase" id="RU003357"/>
    </source>
</evidence>
<feature type="chain" id="PRO_5027100552" evidence="12">
    <location>
        <begin position="23"/>
        <end position="1072"/>
    </location>
</feature>
<evidence type="ECO:0000259" key="14">
    <source>
        <dbReference type="Pfam" id="PF07715"/>
    </source>
</evidence>
<reference evidence="15 16" key="1">
    <citation type="submission" date="2020-01" db="EMBL/GenBank/DDBJ databases">
        <title>Muriicola jejuensis KCTC 22299.</title>
        <authorList>
            <person name="Wang G."/>
        </authorList>
    </citation>
    <scope>NUCLEOTIDE SEQUENCE [LARGE SCALE GENOMIC DNA]</scope>
    <source>
        <strain evidence="15 16">KCTC 22299</strain>
    </source>
</reference>
<dbReference type="Pfam" id="PF07715">
    <property type="entry name" value="Plug"/>
    <property type="match status" value="1"/>
</dbReference>
<evidence type="ECO:0000256" key="6">
    <source>
        <dbReference type="ARBA" id="ARBA00023077"/>
    </source>
</evidence>
<dbReference type="InterPro" id="IPR000531">
    <property type="entry name" value="Beta-barrel_TonB"/>
</dbReference>
<evidence type="ECO:0000256" key="2">
    <source>
        <dbReference type="ARBA" id="ARBA00022448"/>
    </source>
</evidence>
<dbReference type="Gene3D" id="2.60.40.1120">
    <property type="entry name" value="Carboxypeptidase-like, regulatory domain"/>
    <property type="match status" value="1"/>
</dbReference>
<dbReference type="Gene3D" id="2.170.130.10">
    <property type="entry name" value="TonB-dependent receptor, plug domain"/>
    <property type="match status" value="1"/>
</dbReference>
<evidence type="ECO:0000256" key="7">
    <source>
        <dbReference type="ARBA" id="ARBA00023136"/>
    </source>
</evidence>
<keyword evidence="8" id="KW-0675">Receptor</keyword>
<dbReference type="PANTHER" id="PTHR30069:SF29">
    <property type="entry name" value="HEMOGLOBIN AND HEMOGLOBIN-HAPTOGLOBIN-BINDING PROTEIN 1-RELATED"/>
    <property type="match status" value="1"/>
</dbReference>
<dbReference type="Pfam" id="PF13715">
    <property type="entry name" value="CarbopepD_reg_2"/>
    <property type="match status" value="1"/>
</dbReference>
<evidence type="ECO:0000313" key="15">
    <source>
        <dbReference type="EMBL" id="NER10506.1"/>
    </source>
</evidence>
<dbReference type="InterPro" id="IPR039426">
    <property type="entry name" value="TonB-dep_rcpt-like"/>
</dbReference>